<dbReference type="EMBL" id="JACVVK020000667">
    <property type="protein sequence ID" value="KAK7457973.1"/>
    <property type="molecule type" value="Genomic_DNA"/>
</dbReference>
<feature type="non-terminal residue" evidence="3">
    <location>
        <position position="1"/>
    </location>
</feature>
<feature type="compositionally biased region" description="Polar residues" evidence="1">
    <location>
        <begin position="114"/>
        <end position="126"/>
    </location>
</feature>
<keyword evidence="2" id="KW-0472">Membrane</keyword>
<feature type="compositionally biased region" description="Polar residues" evidence="1">
    <location>
        <begin position="1"/>
        <end position="22"/>
    </location>
</feature>
<dbReference type="Proteomes" id="UP001519460">
    <property type="component" value="Unassembled WGS sequence"/>
</dbReference>
<evidence type="ECO:0000256" key="2">
    <source>
        <dbReference type="SAM" id="Phobius"/>
    </source>
</evidence>
<gene>
    <name evidence="3" type="ORF">BaRGS_00039145</name>
</gene>
<feature type="region of interest" description="Disordered" evidence="1">
    <location>
        <begin position="436"/>
        <end position="506"/>
    </location>
</feature>
<feature type="transmembrane region" description="Helical" evidence="2">
    <location>
        <begin position="376"/>
        <end position="397"/>
    </location>
</feature>
<protein>
    <submittedName>
        <fullName evidence="3">Uncharacterized protein</fullName>
    </submittedName>
</protein>
<name>A0ABD0J4U3_9CAEN</name>
<keyword evidence="2" id="KW-1133">Transmembrane helix</keyword>
<feature type="region of interest" description="Disordered" evidence="1">
    <location>
        <begin position="74"/>
        <end position="142"/>
    </location>
</feature>
<keyword evidence="2" id="KW-0812">Transmembrane</keyword>
<organism evidence="3 4">
    <name type="scientific">Batillaria attramentaria</name>
    <dbReference type="NCBI Taxonomy" id="370345"/>
    <lineage>
        <taxon>Eukaryota</taxon>
        <taxon>Metazoa</taxon>
        <taxon>Spiralia</taxon>
        <taxon>Lophotrochozoa</taxon>
        <taxon>Mollusca</taxon>
        <taxon>Gastropoda</taxon>
        <taxon>Caenogastropoda</taxon>
        <taxon>Sorbeoconcha</taxon>
        <taxon>Cerithioidea</taxon>
        <taxon>Batillariidae</taxon>
        <taxon>Batillaria</taxon>
    </lineage>
</organism>
<evidence type="ECO:0000313" key="4">
    <source>
        <dbReference type="Proteomes" id="UP001519460"/>
    </source>
</evidence>
<sequence>NMAKQQTELAPSTNTDQESQMDSGAGVEVGVDSPYVNVGDLTTAPVCNSPLRMDAIVTHHISVQRDVYAVVDKSKKTQKPTTKEDTSTAGSGQGQTSGTRHQAAPREGLYATVEQGSNASTSDQFGSGQGHHTPGIKHAAGPQGDLYATVEKGSNSRTFEQFGSGQGIQTHETRHAAGPQGNLYPTVAKGPKGSNSGTSGPLGGVTASEETSGDMYATVQKAGKKVKAVKKEKPVVPVKPTFLRKGNTSAGSTAVSASATSSNSRVLRSDGQDEYHTLERQSRPRDRDDVHTDDISYKSVYNSLYTNSSKHAKQFVYRRQYYRPYDSRKVLQIDECGDQNHAEFLEGNTADLTCRGFGRNTADESDDDNVSSDATIIAAVSGAILFLVLVCIIAYVIRRKLFHTYERPRPRQEQESQPYTDLQLQNSSLSTGCNIQPPGTYVNTVPQDGDIKASNPYHSTACDQAQPGHTYLNFNPSFDTDPSKSDHSEPLQTESEHYYSLPKDTP</sequence>
<comment type="caution">
    <text evidence="3">The sequence shown here is derived from an EMBL/GenBank/DDBJ whole genome shotgun (WGS) entry which is preliminary data.</text>
</comment>
<accession>A0ABD0J4U3</accession>
<feature type="region of interest" description="Disordered" evidence="1">
    <location>
        <begin position="157"/>
        <end position="209"/>
    </location>
</feature>
<feature type="region of interest" description="Disordered" evidence="1">
    <location>
        <begin position="241"/>
        <end position="291"/>
    </location>
</feature>
<feature type="compositionally biased region" description="Basic and acidic residues" evidence="1">
    <location>
        <begin position="481"/>
        <end position="497"/>
    </location>
</feature>
<feature type="compositionally biased region" description="Polar residues" evidence="1">
    <location>
        <begin position="157"/>
        <end position="170"/>
    </location>
</feature>
<evidence type="ECO:0000313" key="3">
    <source>
        <dbReference type="EMBL" id="KAK7457973.1"/>
    </source>
</evidence>
<feature type="region of interest" description="Disordered" evidence="1">
    <location>
        <begin position="1"/>
        <end position="29"/>
    </location>
</feature>
<reference evidence="3 4" key="1">
    <citation type="journal article" date="2023" name="Sci. Data">
        <title>Genome assembly of the Korean intertidal mud-creeper Batillaria attramentaria.</title>
        <authorList>
            <person name="Patra A.K."/>
            <person name="Ho P.T."/>
            <person name="Jun S."/>
            <person name="Lee S.J."/>
            <person name="Kim Y."/>
            <person name="Won Y.J."/>
        </authorList>
    </citation>
    <scope>NUCLEOTIDE SEQUENCE [LARGE SCALE GENOMIC DNA]</scope>
    <source>
        <strain evidence="3">Wonlab-2016</strain>
    </source>
</reference>
<evidence type="ECO:0000256" key="1">
    <source>
        <dbReference type="SAM" id="MobiDB-lite"/>
    </source>
</evidence>
<keyword evidence="4" id="KW-1185">Reference proteome</keyword>
<feature type="compositionally biased region" description="Low complexity" evidence="1">
    <location>
        <begin position="241"/>
        <end position="264"/>
    </location>
</feature>
<dbReference type="Gene3D" id="1.20.5.100">
    <property type="entry name" value="Cytochrome c1, transmembrane anchor, C-terminal"/>
    <property type="match status" value="1"/>
</dbReference>
<dbReference type="AlphaFoldDB" id="A0ABD0J4U3"/>
<feature type="compositionally biased region" description="Basic and acidic residues" evidence="1">
    <location>
        <begin position="267"/>
        <end position="291"/>
    </location>
</feature>
<proteinExistence type="predicted"/>
<feature type="compositionally biased region" description="Low complexity" evidence="1">
    <location>
        <begin position="87"/>
        <end position="99"/>
    </location>
</feature>